<feature type="coiled-coil region" evidence="2">
    <location>
        <begin position="39"/>
        <end position="87"/>
    </location>
</feature>
<reference evidence="4" key="1">
    <citation type="submission" date="2025-08" db="UniProtKB">
        <authorList>
            <consortium name="Ensembl"/>
        </authorList>
    </citation>
    <scope>IDENTIFICATION</scope>
</reference>
<evidence type="ECO:0000259" key="3">
    <source>
        <dbReference type="Pfam" id="PF15035"/>
    </source>
</evidence>
<keyword evidence="1 2" id="KW-0175">Coiled coil</keyword>
<name>A0A3Q2DL06_CYPVA</name>
<dbReference type="Proteomes" id="UP000265020">
    <property type="component" value="Unassembled WGS sequence"/>
</dbReference>
<evidence type="ECO:0000256" key="1">
    <source>
        <dbReference type="ARBA" id="ARBA00023054"/>
    </source>
</evidence>
<dbReference type="AlphaFoldDB" id="A0A3Q2DL06"/>
<feature type="domain" description="Rootletin-like coiled-coil" evidence="3">
    <location>
        <begin position="36"/>
        <end position="107"/>
    </location>
</feature>
<dbReference type="OMA" id="RCDMEKK"/>
<accession>A0A3Q2DL06</accession>
<keyword evidence="5" id="KW-1185">Reference proteome</keyword>
<dbReference type="STRING" id="28743.ENSCVAP00000019364"/>
<sequence>AAYKRKLTAYQEGQQRQAQLVQKLQAKVDLGETSNGRHRDEASNNLEEALIRLEEEQQRSSSLAAVNAMLREQLEQAGLANEALSQDIRRLTVDWTKAREELEQKDFCFWVEVHKLIWTKHFLQKLLSPCVSRDLTDMRSELTRISHSARVSCSGLSASVDSRVAGEKALRTELEQQLRNRVVEMMNLQSRADAERSELNLSITELSLQLSKLQSEDAALRDSVVKMGSMNEVLAQDKVDLNNYILKVRRLLTLLEEAPSLRSSPEKNTMLIYTL</sequence>
<organism evidence="4 5">
    <name type="scientific">Cyprinodon variegatus</name>
    <name type="common">Sheepshead minnow</name>
    <dbReference type="NCBI Taxonomy" id="28743"/>
    <lineage>
        <taxon>Eukaryota</taxon>
        <taxon>Metazoa</taxon>
        <taxon>Chordata</taxon>
        <taxon>Craniata</taxon>
        <taxon>Vertebrata</taxon>
        <taxon>Euteleostomi</taxon>
        <taxon>Actinopterygii</taxon>
        <taxon>Neopterygii</taxon>
        <taxon>Teleostei</taxon>
        <taxon>Neoteleostei</taxon>
        <taxon>Acanthomorphata</taxon>
        <taxon>Ovalentaria</taxon>
        <taxon>Atherinomorphae</taxon>
        <taxon>Cyprinodontiformes</taxon>
        <taxon>Cyprinodontidae</taxon>
        <taxon>Cyprinodon</taxon>
    </lineage>
</organism>
<dbReference type="Pfam" id="PF15035">
    <property type="entry name" value="Rootletin"/>
    <property type="match status" value="1"/>
</dbReference>
<reference evidence="4" key="2">
    <citation type="submission" date="2025-09" db="UniProtKB">
        <authorList>
            <consortium name="Ensembl"/>
        </authorList>
    </citation>
    <scope>IDENTIFICATION</scope>
</reference>
<dbReference type="InterPro" id="IPR055167">
    <property type="entry name" value="Rootletin-like_CC"/>
</dbReference>
<evidence type="ECO:0000313" key="5">
    <source>
        <dbReference type="Proteomes" id="UP000265020"/>
    </source>
</evidence>
<evidence type="ECO:0000256" key="2">
    <source>
        <dbReference type="SAM" id="Coils"/>
    </source>
</evidence>
<protein>
    <recommendedName>
        <fullName evidence="3">Rootletin-like coiled-coil domain-containing protein</fullName>
    </recommendedName>
</protein>
<proteinExistence type="predicted"/>
<evidence type="ECO:0000313" key="4">
    <source>
        <dbReference type="Ensembl" id="ENSCVAP00000019364.1"/>
    </source>
</evidence>
<dbReference type="GeneTree" id="ENSGT00940000164964"/>
<feature type="coiled-coil region" evidence="2">
    <location>
        <begin position="171"/>
        <end position="216"/>
    </location>
</feature>
<dbReference type="Ensembl" id="ENSCVAT00000028523.1">
    <property type="protein sequence ID" value="ENSCVAP00000019364.1"/>
    <property type="gene ID" value="ENSCVAG00000022714.1"/>
</dbReference>